<keyword evidence="3" id="KW-0597">Phosphoprotein</keyword>
<dbReference type="PROSITE" id="PS50110">
    <property type="entry name" value="RESPONSE_REGULATORY"/>
    <property type="match status" value="1"/>
</dbReference>
<dbReference type="PANTHER" id="PTHR42713">
    <property type="entry name" value="HISTIDINE KINASE-RELATED"/>
    <property type="match status" value="1"/>
</dbReference>
<feature type="domain" description="Response regulatory" evidence="4">
    <location>
        <begin position="3"/>
        <end position="120"/>
    </location>
</feature>
<dbReference type="InterPro" id="IPR011006">
    <property type="entry name" value="CheY-like_superfamily"/>
</dbReference>
<evidence type="ECO:0000313" key="5">
    <source>
        <dbReference type="EMBL" id="MBW7460589.1"/>
    </source>
</evidence>
<keyword evidence="6" id="KW-1185">Reference proteome</keyword>
<dbReference type="InterPro" id="IPR001789">
    <property type="entry name" value="Sig_transdc_resp-reg_receiver"/>
</dbReference>
<dbReference type="InterPro" id="IPR051552">
    <property type="entry name" value="HptR"/>
</dbReference>
<organism evidence="5 6">
    <name type="scientific">Paenibacillus sepulcri</name>
    <dbReference type="NCBI Taxonomy" id="359917"/>
    <lineage>
        <taxon>Bacteria</taxon>
        <taxon>Bacillati</taxon>
        <taxon>Bacillota</taxon>
        <taxon>Bacilli</taxon>
        <taxon>Bacillales</taxon>
        <taxon>Paenibacillaceae</taxon>
        <taxon>Paenibacillus</taxon>
    </lineage>
</organism>
<feature type="modified residue" description="4-aspartylphosphate" evidence="3">
    <location>
        <position position="55"/>
    </location>
</feature>
<keyword evidence="2" id="KW-0238">DNA-binding</keyword>
<gene>
    <name evidence="5" type="ORF">K0U00_41650</name>
</gene>
<protein>
    <submittedName>
        <fullName evidence="5">Response regulator</fullName>
    </submittedName>
</protein>
<dbReference type="Proteomes" id="UP001519887">
    <property type="component" value="Unassembled WGS sequence"/>
</dbReference>
<sequence length="189" mass="21678">MYKLMLVDDEADVREGMLGEVDWAGLGIEVIATAENGKEALDMLDRVTPDVVVTDISMPYMNGLELAEKIRELRPTVKIIIFTGFDEFEYARRAIKLHIDEYLLKPFSSQEFTHVLRKVKQTIDEEIDARKNIETLREHYRQSLPLLQQLFLSSLMSRKLTILELHSHSELCGLQLEGGSFIVAVIRVD</sequence>
<accession>A0ABS7CIA2</accession>
<evidence type="ECO:0000313" key="6">
    <source>
        <dbReference type="Proteomes" id="UP001519887"/>
    </source>
</evidence>
<proteinExistence type="predicted"/>
<dbReference type="SUPFAM" id="SSF52172">
    <property type="entry name" value="CheY-like"/>
    <property type="match status" value="1"/>
</dbReference>
<evidence type="ECO:0000256" key="1">
    <source>
        <dbReference type="ARBA" id="ARBA00022490"/>
    </source>
</evidence>
<evidence type="ECO:0000256" key="2">
    <source>
        <dbReference type="ARBA" id="ARBA00023125"/>
    </source>
</evidence>
<comment type="caution">
    <text evidence="5">The sequence shown here is derived from an EMBL/GenBank/DDBJ whole genome shotgun (WGS) entry which is preliminary data.</text>
</comment>
<dbReference type="PANTHER" id="PTHR42713:SF3">
    <property type="entry name" value="TRANSCRIPTIONAL REGULATORY PROTEIN HPTR"/>
    <property type="match status" value="1"/>
</dbReference>
<keyword evidence="1" id="KW-0963">Cytoplasm</keyword>
<dbReference type="CDD" id="cd17536">
    <property type="entry name" value="REC_YesN-like"/>
    <property type="match status" value="1"/>
</dbReference>
<feature type="non-terminal residue" evidence="5">
    <location>
        <position position="189"/>
    </location>
</feature>
<dbReference type="EMBL" id="JAHZIK010002326">
    <property type="protein sequence ID" value="MBW7460589.1"/>
    <property type="molecule type" value="Genomic_DNA"/>
</dbReference>
<dbReference type="Pfam" id="PF00072">
    <property type="entry name" value="Response_reg"/>
    <property type="match status" value="1"/>
</dbReference>
<evidence type="ECO:0000256" key="3">
    <source>
        <dbReference type="PROSITE-ProRule" id="PRU00169"/>
    </source>
</evidence>
<evidence type="ECO:0000259" key="4">
    <source>
        <dbReference type="PROSITE" id="PS50110"/>
    </source>
</evidence>
<name>A0ABS7CIA2_9BACL</name>
<dbReference type="Gene3D" id="3.40.50.2300">
    <property type="match status" value="1"/>
</dbReference>
<dbReference type="SMART" id="SM00448">
    <property type="entry name" value="REC"/>
    <property type="match status" value="1"/>
</dbReference>
<reference evidence="5 6" key="1">
    <citation type="submission" date="2021-07" db="EMBL/GenBank/DDBJ databases">
        <title>Paenibacillus radiodurans sp. nov., isolated from the southeastern edge of Tengger Desert.</title>
        <authorList>
            <person name="Zhang G."/>
        </authorList>
    </citation>
    <scope>NUCLEOTIDE SEQUENCE [LARGE SCALE GENOMIC DNA]</scope>
    <source>
        <strain evidence="5 6">CCM 7311</strain>
    </source>
</reference>